<dbReference type="GO" id="GO:0035312">
    <property type="term" value="F:5'-3' DNA exonuclease activity"/>
    <property type="evidence" value="ECO:0007669"/>
    <property type="project" value="TreeGrafter"/>
</dbReference>
<dbReference type="CDD" id="cd07432">
    <property type="entry name" value="PHP_HisPPase"/>
    <property type="match status" value="1"/>
</dbReference>
<dbReference type="InterPro" id="IPR003141">
    <property type="entry name" value="Pol/His_phosphatase_N"/>
</dbReference>
<dbReference type="PANTHER" id="PTHR42924:SF3">
    <property type="entry name" value="POLYMERASE_HISTIDINOL PHOSPHATASE N-TERMINAL DOMAIN-CONTAINING PROTEIN"/>
    <property type="match status" value="1"/>
</dbReference>
<dbReference type="SUPFAM" id="SSF89550">
    <property type="entry name" value="PHP domain-like"/>
    <property type="match status" value="1"/>
</dbReference>
<dbReference type="InterPro" id="IPR004013">
    <property type="entry name" value="PHP_dom"/>
</dbReference>
<dbReference type="GO" id="GO:0003887">
    <property type="term" value="F:DNA-directed DNA polymerase activity"/>
    <property type="evidence" value="ECO:0007669"/>
    <property type="project" value="UniProtKB-EC"/>
</dbReference>
<accession>A0A7G9Z0E8</accession>
<dbReference type="Pfam" id="PF02811">
    <property type="entry name" value="PHP"/>
    <property type="match status" value="1"/>
</dbReference>
<name>A0A7G9Z0E8_9EURY</name>
<dbReference type="InterPro" id="IPR052018">
    <property type="entry name" value="PHP_domain"/>
</dbReference>
<dbReference type="GO" id="GO:0004534">
    <property type="term" value="F:5'-3' RNA exonuclease activity"/>
    <property type="evidence" value="ECO:0007669"/>
    <property type="project" value="TreeGrafter"/>
</dbReference>
<dbReference type="Gene3D" id="3.20.20.140">
    <property type="entry name" value="Metal-dependent hydrolases"/>
    <property type="match status" value="1"/>
</dbReference>
<protein>
    <submittedName>
        <fullName evidence="2">Error-prone DNA polymerase</fullName>
        <ecNumber evidence="2">2.7.7.7</ecNumber>
    </submittedName>
</protein>
<organism evidence="2">
    <name type="scientific">Candidatus Methanophagaceae archaeon ANME-1 ERB6</name>
    <dbReference type="NCBI Taxonomy" id="2759912"/>
    <lineage>
        <taxon>Archaea</taxon>
        <taxon>Methanobacteriati</taxon>
        <taxon>Methanobacteriota</taxon>
        <taxon>Stenosarchaea group</taxon>
        <taxon>Methanomicrobia</taxon>
        <taxon>Candidatus Methanophagales</taxon>
        <taxon>Candidatus Methanophagaceae</taxon>
    </lineage>
</organism>
<keyword evidence="2" id="KW-0808">Transferase</keyword>
<gene>
    <name evidence="2" type="primary">dnaE2</name>
    <name evidence="2" type="ORF">ONPGGGGH_00031</name>
</gene>
<evidence type="ECO:0000259" key="1">
    <source>
        <dbReference type="SMART" id="SM00481"/>
    </source>
</evidence>
<dbReference type="EC" id="2.7.7.7" evidence="2"/>
<keyword evidence="2" id="KW-0548">Nucleotidyltransferase</keyword>
<proteinExistence type="predicted"/>
<dbReference type="InterPro" id="IPR016195">
    <property type="entry name" value="Pol/histidinol_Pase-like"/>
</dbReference>
<sequence length="210" mass="23660">MKYDLHIHSKYSSDGVLDPEKIVKIAMKRGLNGFAITDHNTIKGGIKAKRYEREDFKVIIGSEIATERGEIIGLFLEEEIKSKDVQDVISEIKDQNGIIIIPHPFDELRHSAFHPTDEDAKFIDAIEGFNSRCVFQKYNKEAVEFAMKHKLTITGGSDAHFANEIGNGGIITEKEDVRAAIIKNNVRIFGKRSSLVNHVGTKILKTIKRK</sequence>
<feature type="domain" description="Polymerase/histidinol phosphatase N-terminal" evidence="1">
    <location>
        <begin position="3"/>
        <end position="68"/>
    </location>
</feature>
<reference evidence="2" key="1">
    <citation type="submission" date="2020-06" db="EMBL/GenBank/DDBJ databases">
        <title>Unique genomic features of the anaerobic methanotrophic archaea.</title>
        <authorList>
            <person name="Chadwick G.L."/>
            <person name="Skennerton C.T."/>
            <person name="Laso-Perez R."/>
            <person name="Leu A.O."/>
            <person name="Speth D.R."/>
            <person name="Yu H."/>
            <person name="Morgan-Lang C."/>
            <person name="Hatzenpichler R."/>
            <person name="Goudeau D."/>
            <person name="Malmstrom R."/>
            <person name="Brazelton W.J."/>
            <person name="Woyke T."/>
            <person name="Hallam S.J."/>
            <person name="Tyson G.W."/>
            <person name="Wegener G."/>
            <person name="Boetius A."/>
            <person name="Orphan V."/>
        </authorList>
    </citation>
    <scope>NUCLEOTIDE SEQUENCE</scope>
</reference>
<dbReference type="SMART" id="SM00481">
    <property type="entry name" value="POLIIIAc"/>
    <property type="match status" value="1"/>
</dbReference>
<dbReference type="EMBL" id="MT631549">
    <property type="protein sequence ID" value="QNO53732.1"/>
    <property type="molecule type" value="Genomic_DNA"/>
</dbReference>
<dbReference type="PANTHER" id="PTHR42924">
    <property type="entry name" value="EXONUCLEASE"/>
    <property type="match status" value="1"/>
</dbReference>
<evidence type="ECO:0000313" key="2">
    <source>
        <dbReference type="EMBL" id="QNO53732.1"/>
    </source>
</evidence>
<dbReference type="AlphaFoldDB" id="A0A7G9Z0E8"/>